<evidence type="ECO:0000256" key="5">
    <source>
        <dbReference type="PROSITE-ProRule" id="PRU00433"/>
    </source>
</evidence>
<organism evidence="8 9">
    <name type="scientific">Nannocystis exedens</name>
    <dbReference type="NCBI Taxonomy" id="54"/>
    <lineage>
        <taxon>Bacteria</taxon>
        <taxon>Pseudomonadati</taxon>
        <taxon>Myxococcota</taxon>
        <taxon>Polyangia</taxon>
        <taxon>Nannocystales</taxon>
        <taxon>Nannocystaceae</taxon>
        <taxon>Nannocystis</taxon>
    </lineage>
</organism>
<dbReference type="EMBL" id="FOMX01000004">
    <property type="protein sequence ID" value="SFD75022.1"/>
    <property type="molecule type" value="Genomic_DNA"/>
</dbReference>
<feature type="region of interest" description="Disordered" evidence="6">
    <location>
        <begin position="20"/>
        <end position="75"/>
    </location>
</feature>
<dbReference type="InterPro" id="IPR009056">
    <property type="entry name" value="Cyt_c-like_dom"/>
</dbReference>
<dbReference type="GO" id="GO:0005507">
    <property type="term" value="F:copper ion binding"/>
    <property type="evidence" value="ECO:0007669"/>
    <property type="project" value="InterPro"/>
</dbReference>
<dbReference type="Gene3D" id="2.60.120.230">
    <property type="match status" value="1"/>
</dbReference>
<evidence type="ECO:0000256" key="2">
    <source>
        <dbReference type="ARBA" id="ARBA00022723"/>
    </source>
</evidence>
<dbReference type="InterPro" id="IPR000945">
    <property type="entry name" value="DBH-like"/>
</dbReference>
<evidence type="ECO:0000313" key="8">
    <source>
        <dbReference type="EMBL" id="SFD75022.1"/>
    </source>
</evidence>
<accession>A0A1I1UW32</accession>
<evidence type="ECO:0000256" key="6">
    <source>
        <dbReference type="SAM" id="MobiDB-lite"/>
    </source>
</evidence>
<protein>
    <submittedName>
        <fullName evidence="8">Copper type II ascorbate-dependent monooxygenase, C-terminal domain</fullName>
    </submittedName>
</protein>
<evidence type="ECO:0000256" key="4">
    <source>
        <dbReference type="ARBA" id="ARBA00023157"/>
    </source>
</evidence>
<dbReference type="GO" id="GO:0009055">
    <property type="term" value="F:electron transfer activity"/>
    <property type="evidence" value="ECO:0007669"/>
    <property type="project" value="InterPro"/>
</dbReference>
<feature type="domain" description="Cytochrome c" evidence="7">
    <location>
        <begin position="70"/>
        <end position="160"/>
    </location>
</feature>
<dbReference type="InterPro" id="IPR014784">
    <property type="entry name" value="Cu2_ascorb_mOase-like_C"/>
</dbReference>
<dbReference type="PROSITE" id="PS51007">
    <property type="entry name" value="CYTC"/>
    <property type="match status" value="1"/>
</dbReference>
<dbReference type="GO" id="GO:0020037">
    <property type="term" value="F:heme binding"/>
    <property type="evidence" value="ECO:0007669"/>
    <property type="project" value="InterPro"/>
</dbReference>
<dbReference type="STRING" id="54.SAMN02745121_01349"/>
<dbReference type="InterPro" id="IPR036939">
    <property type="entry name" value="Cu2_ascorb_mOase_N_sf"/>
</dbReference>
<dbReference type="SUPFAM" id="SSF46626">
    <property type="entry name" value="Cytochrome c"/>
    <property type="match status" value="1"/>
</dbReference>
<keyword evidence="8" id="KW-0560">Oxidoreductase</keyword>
<feature type="compositionally biased region" description="Low complexity" evidence="6">
    <location>
        <begin position="23"/>
        <end position="75"/>
    </location>
</feature>
<sequence length="479" mass="50536">MSRARSFVFTLVALTACNDSSNTPTTGADASTSAATDPGTAATDASTDGPATTSTTTGDDPTTTSPTSTTGDPVGPTYYRDIKAILDAKCATCHRPGDIAPFSLTNYDEAGMFAKILAPAIENRTMPPWPPGADCNQFAHDRGLTDAERELVLAWIAADAPAGDPDDAPPPPDDDAPPIAYDVQLGIPEPFTPAEGVADDYRCFLLDWPKDQETYATAFTIEPGAREIVHHVIAFIIPPDELADFEALDAADPGPGYPCYGGPGGEASPRAQWLGAWVPGASSGALPEGTGIRVKPGSKIAMQMHYHPNGAPIADQSTILVRTAETVARPALLLPIAHPGWMVDAPPMTIPAGEADVTHSFTIDLGSVIQYLYKDEAIGVGKPLLAHMAGVHMHTRGARASLVVQSGGNPEACLIDVPRWDFNWQGIYEFAAPITIEPTDSVRLECHFDNSAGDAPLKWGEGTEDEMCLGMVYVSTDSP</sequence>
<keyword evidence="3 5" id="KW-0408">Iron</keyword>
<evidence type="ECO:0000259" key="7">
    <source>
        <dbReference type="PROSITE" id="PS51007"/>
    </source>
</evidence>
<proteinExistence type="predicted"/>
<evidence type="ECO:0000313" key="9">
    <source>
        <dbReference type="Proteomes" id="UP000199400"/>
    </source>
</evidence>
<keyword evidence="1 5" id="KW-0349">Heme</keyword>
<dbReference type="SUPFAM" id="SSF49742">
    <property type="entry name" value="PHM/PNGase F"/>
    <property type="match status" value="2"/>
</dbReference>
<dbReference type="Gene3D" id="2.60.120.310">
    <property type="entry name" value="Copper type II, ascorbate-dependent monooxygenase, N-terminal domain"/>
    <property type="match status" value="1"/>
</dbReference>
<dbReference type="PANTHER" id="PTHR10157:SF23">
    <property type="entry name" value="MOXD1 HOMOLOG 1"/>
    <property type="match status" value="1"/>
</dbReference>
<keyword evidence="8" id="KW-0503">Monooxygenase</keyword>
<dbReference type="InterPro" id="IPR024548">
    <property type="entry name" value="Cu2_monoox_C"/>
</dbReference>
<evidence type="ECO:0000256" key="1">
    <source>
        <dbReference type="ARBA" id="ARBA00022617"/>
    </source>
</evidence>
<dbReference type="RefSeq" id="WP_100792795.1">
    <property type="nucleotide sequence ID" value="NZ_FOMX01000004.1"/>
</dbReference>
<dbReference type="Proteomes" id="UP000199400">
    <property type="component" value="Unassembled WGS sequence"/>
</dbReference>
<name>A0A1I1UW32_9BACT</name>
<dbReference type="GO" id="GO:0004500">
    <property type="term" value="F:dopamine beta-monooxygenase activity"/>
    <property type="evidence" value="ECO:0007669"/>
    <property type="project" value="InterPro"/>
</dbReference>
<keyword evidence="4" id="KW-1015">Disulfide bond</keyword>
<dbReference type="InterPro" id="IPR036909">
    <property type="entry name" value="Cyt_c-like_dom_sf"/>
</dbReference>
<keyword evidence="2 5" id="KW-0479">Metal-binding</keyword>
<gene>
    <name evidence="8" type="ORF">SAMN02745121_01349</name>
</gene>
<dbReference type="AlphaFoldDB" id="A0A1I1UW32"/>
<evidence type="ECO:0000256" key="3">
    <source>
        <dbReference type="ARBA" id="ARBA00023004"/>
    </source>
</evidence>
<dbReference type="PANTHER" id="PTHR10157">
    <property type="entry name" value="DOPAMINE BETA HYDROXYLASE RELATED"/>
    <property type="match status" value="1"/>
</dbReference>
<reference evidence="9" key="1">
    <citation type="submission" date="2016-10" db="EMBL/GenBank/DDBJ databases">
        <authorList>
            <person name="Varghese N."/>
            <person name="Submissions S."/>
        </authorList>
    </citation>
    <scope>NUCLEOTIDE SEQUENCE [LARGE SCALE GENOMIC DNA]</scope>
    <source>
        <strain evidence="9">ATCC 25963</strain>
    </source>
</reference>
<dbReference type="Pfam" id="PF03712">
    <property type="entry name" value="Cu2_monoox_C"/>
    <property type="match status" value="1"/>
</dbReference>
<dbReference type="InterPro" id="IPR008977">
    <property type="entry name" value="PHM/PNGase_F_dom_sf"/>
</dbReference>
<dbReference type="PROSITE" id="PS51257">
    <property type="entry name" value="PROKAR_LIPOPROTEIN"/>
    <property type="match status" value="1"/>
</dbReference>
<keyword evidence="9" id="KW-1185">Reference proteome</keyword>